<protein>
    <recommendedName>
        <fullName evidence="5">Glycine zipper family protein</fullName>
    </recommendedName>
</protein>
<reference evidence="3 4" key="1">
    <citation type="journal article" date="2013" name="Stand. Genomic Sci.">
        <title>Genomic Encyclopedia of Type Strains, Phase I: The one thousand microbial genomes (KMG-I) project.</title>
        <authorList>
            <person name="Kyrpides N.C."/>
            <person name="Woyke T."/>
            <person name="Eisen J.A."/>
            <person name="Garrity G."/>
            <person name="Lilburn T.G."/>
            <person name="Beck B.J."/>
            <person name="Whitman W.B."/>
            <person name="Hugenholtz P."/>
            <person name="Klenk H.P."/>
        </authorList>
    </citation>
    <scope>NUCLEOTIDE SEQUENCE [LARGE SCALE GENOMIC DNA]</scope>
    <source>
        <strain evidence="3 4">DSM 45044</strain>
    </source>
</reference>
<keyword evidence="2" id="KW-0472">Membrane</keyword>
<sequence>MTGVAAGWQHGGVSDAPDTPNDDGESQGGGNPRLATGISMGLSLGLGLGIVFGVTLLDDLALGMALGMAMGVGIGAALGSVKPSAGADERTEESP</sequence>
<dbReference type="Proteomes" id="UP000321617">
    <property type="component" value="Unassembled WGS sequence"/>
</dbReference>
<evidence type="ECO:0000313" key="4">
    <source>
        <dbReference type="Proteomes" id="UP000321617"/>
    </source>
</evidence>
<evidence type="ECO:0000313" key="3">
    <source>
        <dbReference type="EMBL" id="TWJ16112.1"/>
    </source>
</evidence>
<keyword evidence="2" id="KW-0812">Transmembrane</keyword>
<evidence type="ECO:0008006" key="5">
    <source>
        <dbReference type="Google" id="ProtNLM"/>
    </source>
</evidence>
<evidence type="ECO:0000256" key="1">
    <source>
        <dbReference type="SAM" id="MobiDB-lite"/>
    </source>
</evidence>
<keyword evidence="2" id="KW-1133">Transmembrane helix</keyword>
<dbReference type="EMBL" id="VLLL01000005">
    <property type="protein sequence ID" value="TWJ16112.1"/>
    <property type="molecule type" value="Genomic_DNA"/>
</dbReference>
<keyword evidence="4" id="KW-1185">Reference proteome</keyword>
<proteinExistence type="predicted"/>
<organism evidence="3 4">
    <name type="scientific">Stackebrandtia albiflava</name>
    <dbReference type="NCBI Taxonomy" id="406432"/>
    <lineage>
        <taxon>Bacteria</taxon>
        <taxon>Bacillati</taxon>
        <taxon>Actinomycetota</taxon>
        <taxon>Actinomycetes</taxon>
        <taxon>Glycomycetales</taxon>
        <taxon>Glycomycetaceae</taxon>
        <taxon>Stackebrandtia</taxon>
    </lineage>
</organism>
<gene>
    <name evidence="3" type="ORF">LX16_1836</name>
</gene>
<feature type="transmembrane region" description="Helical" evidence="2">
    <location>
        <begin position="60"/>
        <end position="81"/>
    </location>
</feature>
<evidence type="ECO:0000256" key="2">
    <source>
        <dbReference type="SAM" id="Phobius"/>
    </source>
</evidence>
<comment type="caution">
    <text evidence="3">The sequence shown here is derived from an EMBL/GenBank/DDBJ whole genome shotgun (WGS) entry which is preliminary data.</text>
</comment>
<feature type="region of interest" description="Disordered" evidence="1">
    <location>
        <begin position="1"/>
        <end position="34"/>
    </location>
</feature>
<dbReference type="AlphaFoldDB" id="A0A562VE21"/>
<accession>A0A562VE21</accession>
<name>A0A562VE21_9ACTN</name>
<feature type="transmembrane region" description="Helical" evidence="2">
    <location>
        <begin position="34"/>
        <end position="54"/>
    </location>
</feature>